<gene>
    <name evidence="3" type="primary">spoIIIAE</name>
    <name evidence="3" type="ORF">P4S50_11745</name>
</gene>
<evidence type="ECO:0000256" key="1">
    <source>
        <dbReference type="SAM" id="Phobius"/>
    </source>
</evidence>
<feature type="transmembrane region" description="Helical" evidence="1">
    <location>
        <begin position="127"/>
        <end position="144"/>
    </location>
</feature>
<feature type="chain" id="PRO_5047509805" evidence="2">
    <location>
        <begin position="23"/>
        <end position="384"/>
    </location>
</feature>
<reference evidence="3 4" key="1">
    <citation type="submission" date="2023-03" db="EMBL/GenBank/DDBJ databases">
        <title>Complete genome sequence of Tepidibacter sp. SWIR-1, isolated from a deep-sea hydrothermal vent.</title>
        <authorList>
            <person name="Li X."/>
        </authorList>
    </citation>
    <scope>NUCLEOTIDE SEQUENCE [LARGE SCALE GENOMIC DNA]</scope>
    <source>
        <strain evidence="3 4">SWIR-1</strain>
    </source>
</reference>
<feature type="transmembrane region" description="Helical" evidence="1">
    <location>
        <begin position="272"/>
        <end position="292"/>
    </location>
</feature>
<keyword evidence="2" id="KW-0732">Signal</keyword>
<evidence type="ECO:0000313" key="4">
    <source>
        <dbReference type="Proteomes" id="UP001222800"/>
    </source>
</evidence>
<sequence>MKRRAFVGVLIMFFLLTNLAYAQSDAKGDINKYIDNQLKTIQIDRLQKTFENEQVLKNINLKNFIMDVMKGKKNVLDIIDKGQVKNYLFKEIKFNFKILVTILILSLISAILKNLDNSFSGTAISKVSNYTVFVLLISITFMGYKDVLEIARVTIDSMVNFMQIAIPIEMAFLVTLGFPVTSASLSPIFLGGIVFINIVFKTFLMVIMALSFSILIINNISSNINLKRLYNFTKQISVFTVGFLLTVYLGIISIQGIYVTSFDKFSIKTIKFAVDFIPVVGGFVSDSIEILLSSSYLLKSVLGAAALVILIGICLIPVFKIVSIILVYKISSIIVEPISDDNISTYLNEMANLMIIILSSVVAVGIMFFITIAILASIGNVTRM</sequence>
<feature type="transmembrane region" description="Helical" evidence="1">
    <location>
        <begin position="164"/>
        <end position="181"/>
    </location>
</feature>
<name>A0ABY8EB95_9FIRM</name>
<dbReference type="EMBL" id="CP120733">
    <property type="protein sequence ID" value="WFD09059.1"/>
    <property type="molecule type" value="Genomic_DNA"/>
</dbReference>
<feature type="transmembrane region" description="Helical" evidence="1">
    <location>
        <begin position="304"/>
        <end position="330"/>
    </location>
</feature>
<dbReference type="RefSeq" id="WP_277730980.1">
    <property type="nucleotide sequence ID" value="NZ_CP120733.1"/>
</dbReference>
<feature type="transmembrane region" description="Helical" evidence="1">
    <location>
        <begin position="188"/>
        <end position="216"/>
    </location>
</feature>
<proteinExistence type="predicted"/>
<feature type="transmembrane region" description="Helical" evidence="1">
    <location>
        <begin position="94"/>
        <end position="115"/>
    </location>
</feature>
<keyword evidence="4" id="KW-1185">Reference proteome</keyword>
<keyword evidence="1" id="KW-0472">Membrane</keyword>
<dbReference type="InterPro" id="IPR014194">
    <property type="entry name" value="Spore_III_AE"/>
</dbReference>
<keyword evidence="1" id="KW-1133">Transmembrane helix</keyword>
<evidence type="ECO:0000313" key="3">
    <source>
        <dbReference type="EMBL" id="WFD09059.1"/>
    </source>
</evidence>
<protein>
    <submittedName>
        <fullName evidence="3">Stage III sporulation protein AE</fullName>
    </submittedName>
</protein>
<keyword evidence="1" id="KW-0812">Transmembrane</keyword>
<dbReference type="NCBIfam" id="TIGR02829">
    <property type="entry name" value="spore_III_AE"/>
    <property type="match status" value="1"/>
</dbReference>
<feature type="signal peptide" evidence="2">
    <location>
        <begin position="1"/>
        <end position="22"/>
    </location>
</feature>
<feature type="transmembrane region" description="Helical" evidence="1">
    <location>
        <begin position="351"/>
        <end position="378"/>
    </location>
</feature>
<evidence type="ECO:0000256" key="2">
    <source>
        <dbReference type="SAM" id="SignalP"/>
    </source>
</evidence>
<dbReference type="Pfam" id="PF09546">
    <property type="entry name" value="Spore_III_AE"/>
    <property type="match status" value="1"/>
</dbReference>
<organism evidence="3 4">
    <name type="scientific">Tepidibacter hydrothermalis</name>
    <dbReference type="NCBI Taxonomy" id="3036126"/>
    <lineage>
        <taxon>Bacteria</taxon>
        <taxon>Bacillati</taxon>
        <taxon>Bacillota</taxon>
        <taxon>Clostridia</taxon>
        <taxon>Peptostreptococcales</taxon>
        <taxon>Peptostreptococcaceae</taxon>
        <taxon>Tepidibacter</taxon>
    </lineage>
</organism>
<accession>A0ABY8EB95</accession>
<feature type="transmembrane region" description="Helical" evidence="1">
    <location>
        <begin position="236"/>
        <end position="260"/>
    </location>
</feature>
<dbReference type="Proteomes" id="UP001222800">
    <property type="component" value="Chromosome"/>
</dbReference>